<feature type="transmembrane region" description="Helical" evidence="1">
    <location>
        <begin position="44"/>
        <end position="63"/>
    </location>
</feature>
<dbReference type="InterPro" id="IPR046513">
    <property type="entry name" value="DUF6691"/>
</dbReference>
<feature type="transmembrane region" description="Helical" evidence="1">
    <location>
        <begin position="115"/>
        <end position="135"/>
    </location>
</feature>
<dbReference type="Proteomes" id="UP001169862">
    <property type="component" value="Unassembled WGS sequence"/>
</dbReference>
<sequence>MKNHPFVALLAGILFGLGLIISGMANPTKIYGFLDITGQWDPSLVVVLITAVSCSFIGVRIALRRTRSDPSFECQLPSQQNITLSLILGSVIFGMGWGLTGICPGPALVGLGLSYWPALIIVPAMLAGLWVGGGIKRTS</sequence>
<dbReference type="EMBL" id="JAUOPG010000002">
    <property type="protein sequence ID" value="MDO6452730.1"/>
    <property type="molecule type" value="Genomic_DNA"/>
</dbReference>
<dbReference type="Pfam" id="PF20398">
    <property type="entry name" value="DUF6691"/>
    <property type="match status" value="1"/>
</dbReference>
<evidence type="ECO:0000256" key="1">
    <source>
        <dbReference type="SAM" id="Phobius"/>
    </source>
</evidence>
<accession>A0AAW7XIN6</accession>
<evidence type="ECO:0000313" key="5">
    <source>
        <dbReference type="Proteomes" id="UP001177341"/>
    </source>
</evidence>
<feature type="transmembrane region" description="Helical" evidence="1">
    <location>
        <begin position="84"/>
        <end position="109"/>
    </location>
</feature>
<dbReference type="EMBL" id="JAUYVO010000002">
    <property type="protein sequence ID" value="MDP2521633.1"/>
    <property type="molecule type" value="Genomic_DNA"/>
</dbReference>
<dbReference type="Proteomes" id="UP001177341">
    <property type="component" value="Unassembled WGS sequence"/>
</dbReference>
<keyword evidence="1" id="KW-0472">Membrane</keyword>
<proteinExistence type="predicted"/>
<organism evidence="2 4">
    <name type="scientific">Neptunomonas phycophila</name>
    <dbReference type="NCBI Taxonomy" id="1572645"/>
    <lineage>
        <taxon>Bacteria</taxon>
        <taxon>Pseudomonadati</taxon>
        <taxon>Pseudomonadota</taxon>
        <taxon>Gammaproteobacteria</taxon>
        <taxon>Oceanospirillales</taxon>
        <taxon>Oceanospirillaceae</taxon>
        <taxon>Neptunomonas</taxon>
    </lineage>
</organism>
<evidence type="ECO:0000313" key="4">
    <source>
        <dbReference type="Proteomes" id="UP001169862"/>
    </source>
</evidence>
<keyword evidence="5" id="KW-1185">Reference proteome</keyword>
<name>A0AAW7XIN6_9GAMM</name>
<protein>
    <submittedName>
        <fullName evidence="2">YeeE/YedE family protein</fullName>
    </submittedName>
</protein>
<keyword evidence="1" id="KW-0812">Transmembrane</keyword>
<evidence type="ECO:0000313" key="3">
    <source>
        <dbReference type="EMBL" id="MDP2521633.1"/>
    </source>
</evidence>
<reference evidence="2" key="1">
    <citation type="submission" date="2023-07" db="EMBL/GenBank/DDBJ databases">
        <title>Genome content predicts the carbon catabolic preferences of heterotrophic bacteria.</title>
        <authorList>
            <person name="Gralka M."/>
        </authorList>
    </citation>
    <scope>NUCLEOTIDE SEQUENCE</scope>
    <source>
        <strain evidence="3">5G01</strain>
        <strain evidence="2">I2M16</strain>
    </source>
</reference>
<dbReference type="RefSeq" id="WP_075178466.1">
    <property type="nucleotide sequence ID" value="NZ_JAUOPG010000002.1"/>
</dbReference>
<gene>
    <name evidence="2" type="ORF">Q4490_04045</name>
    <name evidence="3" type="ORF">Q8W30_03530</name>
</gene>
<evidence type="ECO:0000313" key="2">
    <source>
        <dbReference type="EMBL" id="MDO6452730.1"/>
    </source>
</evidence>
<comment type="caution">
    <text evidence="2">The sequence shown here is derived from an EMBL/GenBank/DDBJ whole genome shotgun (WGS) entry which is preliminary data.</text>
</comment>
<dbReference type="AlphaFoldDB" id="A0AAW7XIN6"/>
<keyword evidence="1" id="KW-1133">Transmembrane helix</keyword>